<dbReference type="Proteomes" id="UP000004198">
    <property type="component" value="Unassembled WGS sequence"/>
</dbReference>
<accession>C6PT09</accession>
<comment type="caution">
    <text evidence="2">The sequence shown here is derived from an EMBL/GenBank/DDBJ whole genome shotgun (WGS) entry which is preliminary data.</text>
</comment>
<keyword evidence="3" id="KW-1185">Reference proteome</keyword>
<dbReference type="Pfam" id="PF11638">
    <property type="entry name" value="DnaA_N"/>
    <property type="match status" value="1"/>
</dbReference>
<dbReference type="RefSeq" id="WP_007060811.1">
    <property type="nucleotide sequence ID" value="NZ_CP011803.1"/>
</dbReference>
<reference evidence="2 3" key="1">
    <citation type="submission" date="2009-06" db="EMBL/GenBank/DDBJ databases">
        <title>The draft genome of Clostridium carboxidivorans P7.</title>
        <authorList>
            <consortium name="US DOE Joint Genome Institute (JGI-PGF)"/>
            <person name="Lucas S."/>
            <person name="Copeland A."/>
            <person name="Lapidus A."/>
            <person name="Glavina del Rio T."/>
            <person name="Tice H."/>
            <person name="Bruce D."/>
            <person name="Goodwin L."/>
            <person name="Pitluck S."/>
            <person name="Larimer F."/>
            <person name="Land M.L."/>
            <person name="Hauser L."/>
            <person name="Hemme C.L."/>
        </authorList>
    </citation>
    <scope>NUCLEOTIDE SEQUENCE [LARGE SCALE GENOMIC DNA]</scope>
    <source>
        <strain evidence="2 3">P7</strain>
    </source>
</reference>
<organism evidence="2 3">
    <name type="scientific">Clostridium carboxidivorans P7</name>
    <dbReference type="NCBI Taxonomy" id="536227"/>
    <lineage>
        <taxon>Bacteria</taxon>
        <taxon>Bacillati</taxon>
        <taxon>Bacillota</taxon>
        <taxon>Clostridia</taxon>
        <taxon>Eubacteriales</taxon>
        <taxon>Clostridiaceae</taxon>
        <taxon>Clostridium</taxon>
    </lineage>
</organism>
<feature type="domain" description="DnaA N-terminal" evidence="1">
    <location>
        <begin position="16"/>
        <end position="74"/>
    </location>
</feature>
<evidence type="ECO:0000313" key="3">
    <source>
        <dbReference type="Proteomes" id="UP000004198"/>
    </source>
</evidence>
<gene>
    <name evidence="2" type="ORF">CcarbDRAFT_1926</name>
</gene>
<protein>
    <recommendedName>
        <fullName evidence="1">DnaA N-terminal domain-containing protein</fullName>
    </recommendedName>
</protein>
<sequence>MIFETEYESTIKSINKSVLNSLKDKYNNITISNWLFYIENSFLDQYNDLVISVPNDIIRMTIKDGFADTIEKLYRDKIKFDKLIIFIDPIYEEKVEEFLTAKEVRNISAKTSVDEMVDKRLQDINESIKRAANNGENETCLFLTTQNKKDKEIYDRINKYLNNKGYTLRYSIELGVLQISW</sequence>
<dbReference type="PATRIC" id="fig|536227.13.peg.3416"/>
<name>C6PT09_9CLOT</name>
<proteinExistence type="predicted"/>
<dbReference type="InterPro" id="IPR024633">
    <property type="entry name" value="DnaA_N_dom"/>
</dbReference>
<dbReference type="KEGG" id="cck:Ccar_16285"/>
<dbReference type="EMBL" id="ACVI01000026">
    <property type="protein sequence ID" value="EET87644.1"/>
    <property type="molecule type" value="Genomic_DNA"/>
</dbReference>
<dbReference type="eggNOG" id="ENOG50328AF">
    <property type="taxonomic scope" value="Bacteria"/>
</dbReference>
<evidence type="ECO:0000313" key="2">
    <source>
        <dbReference type="EMBL" id="EET87644.1"/>
    </source>
</evidence>
<dbReference type="AlphaFoldDB" id="C6PT09"/>
<evidence type="ECO:0000259" key="1">
    <source>
        <dbReference type="Pfam" id="PF11638"/>
    </source>
</evidence>